<dbReference type="PANTHER" id="PTHR10464">
    <property type="entry name" value="UREA TRANSPORTER"/>
    <property type="match status" value="1"/>
</dbReference>
<keyword evidence="6 8" id="KW-0472">Membrane</keyword>
<comment type="similarity">
    <text evidence="2">Belongs to the urea transporter family.</text>
</comment>
<dbReference type="InterPro" id="IPR029020">
    <property type="entry name" value="Ammonium/urea_transptr"/>
</dbReference>
<dbReference type="PANTHER" id="PTHR10464:SF4">
    <property type="entry name" value="UREA TRANSPORTER"/>
    <property type="match status" value="1"/>
</dbReference>
<feature type="transmembrane region" description="Helical" evidence="8">
    <location>
        <begin position="266"/>
        <end position="284"/>
    </location>
</feature>
<feature type="transmembrane region" description="Helical" evidence="8">
    <location>
        <begin position="211"/>
        <end position="231"/>
    </location>
</feature>
<dbReference type="PIRSF" id="PIRSF016502">
    <property type="entry name" value="Urea_transporter"/>
    <property type="match status" value="1"/>
</dbReference>
<evidence type="ECO:0000313" key="9">
    <source>
        <dbReference type="EMBL" id="AMO25489.1"/>
    </source>
</evidence>
<feature type="transmembrane region" description="Helical" evidence="8">
    <location>
        <begin position="90"/>
        <end position="108"/>
    </location>
</feature>
<feature type="transmembrane region" description="Helical" evidence="8">
    <location>
        <begin position="120"/>
        <end position="140"/>
    </location>
</feature>
<comment type="subcellular location">
    <subcellularLocation>
        <location evidence="1">Cell membrane</location>
        <topology evidence="1">Multi-pass membrane protein</topology>
    </subcellularLocation>
</comment>
<dbReference type="GO" id="GO:0015204">
    <property type="term" value="F:urea transmembrane transporter activity"/>
    <property type="evidence" value="ECO:0007669"/>
    <property type="project" value="InterPro"/>
</dbReference>
<evidence type="ECO:0000256" key="1">
    <source>
        <dbReference type="ARBA" id="ARBA00004651"/>
    </source>
</evidence>
<dbReference type="RefSeq" id="WP_082793590.1">
    <property type="nucleotide sequence ID" value="NZ_CP010951.1"/>
</dbReference>
<evidence type="ECO:0000313" key="10">
    <source>
        <dbReference type="Proteomes" id="UP000070433"/>
    </source>
</evidence>
<name>A0A127JZY4_9BURK</name>
<protein>
    <submittedName>
        <fullName evidence="9">Urea transporter</fullName>
    </submittedName>
</protein>
<evidence type="ECO:0000256" key="4">
    <source>
        <dbReference type="ARBA" id="ARBA00022692"/>
    </source>
</evidence>
<evidence type="ECO:0000256" key="7">
    <source>
        <dbReference type="PIRSR" id="PIRSR016502-1"/>
    </source>
</evidence>
<dbReference type="InterPro" id="IPR004937">
    <property type="entry name" value="Urea_transporter"/>
</dbReference>
<accession>A0A127JZY4</accession>
<dbReference type="EMBL" id="CP010951">
    <property type="protein sequence ID" value="AMO25489.1"/>
    <property type="molecule type" value="Genomic_DNA"/>
</dbReference>
<dbReference type="Gene3D" id="1.10.3430.10">
    <property type="entry name" value="Ammonium transporter AmtB like domains"/>
    <property type="match status" value="1"/>
</dbReference>
<feature type="transmembrane region" description="Helical" evidence="8">
    <location>
        <begin position="152"/>
        <end position="179"/>
    </location>
</feature>
<keyword evidence="3" id="KW-1003">Cell membrane</keyword>
<evidence type="ECO:0000256" key="6">
    <source>
        <dbReference type="ARBA" id="ARBA00023136"/>
    </source>
</evidence>
<reference evidence="9 10" key="1">
    <citation type="journal article" date="2014" name="Int. J. Syst. Evol. Microbiol.">
        <title>Ramlibacter solisilvae sp. nov., isolated from forest soil, and emended description of the genus Ramlibacter.</title>
        <authorList>
            <person name="Lee H.J."/>
            <person name="Lee S.H."/>
            <person name="Lee S.S."/>
            <person name="Lee J.S."/>
            <person name="Kim Y."/>
            <person name="Kim S.C."/>
            <person name="Jeon C.O."/>
        </authorList>
    </citation>
    <scope>NUCLEOTIDE SEQUENCE [LARGE SCALE GENOMIC DNA]</scope>
    <source>
        <strain evidence="9 10">5-10</strain>
    </source>
</reference>
<sequence length="290" mass="30240">MVWRTALVVLRGVGQVMFQGHAGTGVLFLAGIALASPLMLAGAVIGAVIGTVVAKVARYDEGEFDQGIYGFNPVLVGIGTLFYLQPRPLTWILLVAGCVVSTVLTHLARRHLSFPTYTAPFIVVTWAVIIIAHAAAGTGIDVKPAPAPETPAGFLTAVLAGPAEVMFGATVLTGLLFLIGVAISDWRHAALALIGSLVGTALAVYHNNPVGTISLGLYGYNASLAAMAVYLWRKSLLIPLLAAAISIPLTEFFPSQLGIPPLTAPFVAAAWIVILIGQLEAVFIKEPATP</sequence>
<evidence type="ECO:0000256" key="8">
    <source>
        <dbReference type="SAM" id="Phobius"/>
    </source>
</evidence>
<keyword evidence="5 8" id="KW-1133">Transmembrane helix</keyword>
<organism evidence="9 10">
    <name type="scientific">Ramlibacter tataouinensis</name>
    <dbReference type="NCBI Taxonomy" id="94132"/>
    <lineage>
        <taxon>Bacteria</taxon>
        <taxon>Pseudomonadati</taxon>
        <taxon>Pseudomonadota</taxon>
        <taxon>Betaproteobacteria</taxon>
        <taxon>Burkholderiales</taxon>
        <taxon>Comamonadaceae</taxon>
        <taxon>Ramlibacter</taxon>
    </lineage>
</organism>
<feature type="transmembrane region" description="Helical" evidence="8">
    <location>
        <begin position="66"/>
        <end position="84"/>
    </location>
</feature>
<feature type="site" description="Important for channel permeability" evidence="7">
    <location>
        <position position="263"/>
    </location>
</feature>
<dbReference type="OrthoDB" id="279428at2"/>
<dbReference type="Pfam" id="PF03253">
    <property type="entry name" value="UT"/>
    <property type="match status" value="1"/>
</dbReference>
<feature type="transmembrane region" description="Helical" evidence="8">
    <location>
        <begin position="186"/>
        <end position="205"/>
    </location>
</feature>
<dbReference type="Proteomes" id="UP000070433">
    <property type="component" value="Chromosome"/>
</dbReference>
<dbReference type="GO" id="GO:0005886">
    <property type="term" value="C:plasma membrane"/>
    <property type="evidence" value="ECO:0007669"/>
    <property type="project" value="UniProtKB-SubCell"/>
</dbReference>
<keyword evidence="10" id="KW-1185">Reference proteome</keyword>
<evidence type="ECO:0000256" key="3">
    <source>
        <dbReference type="ARBA" id="ARBA00022475"/>
    </source>
</evidence>
<feature type="transmembrane region" description="Helical" evidence="8">
    <location>
        <begin position="236"/>
        <end position="254"/>
    </location>
</feature>
<keyword evidence="4 8" id="KW-0812">Transmembrane</keyword>
<dbReference type="AlphaFoldDB" id="A0A127JZY4"/>
<gene>
    <name evidence="9" type="ORF">UC35_15800</name>
</gene>
<evidence type="ECO:0000256" key="2">
    <source>
        <dbReference type="ARBA" id="ARBA00005914"/>
    </source>
</evidence>
<evidence type="ECO:0000256" key="5">
    <source>
        <dbReference type="ARBA" id="ARBA00022989"/>
    </source>
</evidence>
<proteinExistence type="inferred from homology"/>
<feature type="transmembrane region" description="Helical" evidence="8">
    <location>
        <begin position="26"/>
        <end position="54"/>
    </location>
</feature>